<dbReference type="EC" id="2.1.1.37" evidence="1"/>
<comment type="catalytic activity">
    <reaction evidence="6">
        <text>a 2'-deoxycytidine in DNA + S-adenosyl-L-methionine = a 5-methyl-2'-deoxycytidine in DNA + S-adenosyl-L-homocysteine + H(+)</text>
        <dbReference type="Rhea" id="RHEA:13681"/>
        <dbReference type="Rhea" id="RHEA-COMP:11369"/>
        <dbReference type="Rhea" id="RHEA-COMP:11370"/>
        <dbReference type="ChEBI" id="CHEBI:15378"/>
        <dbReference type="ChEBI" id="CHEBI:57856"/>
        <dbReference type="ChEBI" id="CHEBI:59789"/>
        <dbReference type="ChEBI" id="CHEBI:85452"/>
        <dbReference type="ChEBI" id="CHEBI:85454"/>
        <dbReference type="EC" id="2.1.1.37"/>
    </reaction>
</comment>
<dbReference type="AlphaFoldDB" id="W9H9L8"/>
<dbReference type="PRINTS" id="PR00105">
    <property type="entry name" value="C5METTRFRASE"/>
</dbReference>
<reference evidence="8 9" key="1">
    <citation type="submission" date="2013-08" db="EMBL/GenBank/DDBJ databases">
        <title>The genome sequence of Skermanella stibiiresistens.</title>
        <authorList>
            <person name="Zhu W."/>
            <person name="Wang G."/>
        </authorList>
    </citation>
    <scope>NUCLEOTIDE SEQUENCE [LARGE SCALE GENOMIC DNA]</scope>
    <source>
        <strain evidence="8 9">SB22</strain>
    </source>
</reference>
<dbReference type="Proteomes" id="UP000019486">
    <property type="component" value="Unassembled WGS sequence"/>
</dbReference>
<dbReference type="Pfam" id="PF00145">
    <property type="entry name" value="DNA_methylase"/>
    <property type="match status" value="3"/>
</dbReference>
<dbReference type="GO" id="GO:0003677">
    <property type="term" value="F:DNA binding"/>
    <property type="evidence" value="ECO:0007669"/>
    <property type="project" value="TreeGrafter"/>
</dbReference>
<dbReference type="OrthoDB" id="9813719at2"/>
<evidence type="ECO:0000256" key="5">
    <source>
        <dbReference type="ARBA" id="ARBA00022747"/>
    </source>
</evidence>
<dbReference type="SUPFAM" id="SSF53335">
    <property type="entry name" value="S-adenosyl-L-methionine-dependent methyltransferases"/>
    <property type="match status" value="1"/>
</dbReference>
<evidence type="ECO:0000256" key="7">
    <source>
        <dbReference type="PROSITE-ProRule" id="PRU01016"/>
    </source>
</evidence>
<feature type="active site" evidence="7">
    <location>
        <position position="84"/>
    </location>
</feature>
<dbReference type="PROSITE" id="PS00094">
    <property type="entry name" value="C5_MTASE_1"/>
    <property type="match status" value="1"/>
</dbReference>
<dbReference type="InterPro" id="IPR031303">
    <property type="entry name" value="C5_meth_CS"/>
</dbReference>
<evidence type="ECO:0000256" key="3">
    <source>
        <dbReference type="ARBA" id="ARBA00022679"/>
    </source>
</evidence>
<dbReference type="STRING" id="1385369.N825_35280"/>
<evidence type="ECO:0000256" key="1">
    <source>
        <dbReference type="ARBA" id="ARBA00011975"/>
    </source>
</evidence>
<evidence type="ECO:0000256" key="2">
    <source>
        <dbReference type="ARBA" id="ARBA00022603"/>
    </source>
</evidence>
<accession>W9H9L8</accession>
<evidence type="ECO:0000313" key="8">
    <source>
        <dbReference type="EMBL" id="EWY40533.1"/>
    </source>
</evidence>
<comment type="similarity">
    <text evidence="7">Belongs to the class I-like SAM-binding methyltransferase superfamily. C5-methyltransferase family.</text>
</comment>
<dbReference type="GO" id="GO:0032259">
    <property type="term" value="P:methylation"/>
    <property type="evidence" value="ECO:0007669"/>
    <property type="project" value="UniProtKB-KW"/>
</dbReference>
<dbReference type="PROSITE" id="PS00095">
    <property type="entry name" value="C5_MTASE_2"/>
    <property type="match status" value="1"/>
</dbReference>
<dbReference type="GO" id="GO:0009307">
    <property type="term" value="P:DNA restriction-modification system"/>
    <property type="evidence" value="ECO:0007669"/>
    <property type="project" value="UniProtKB-KW"/>
</dbReference>
<dbReference type="InterPro" id="IPR050390">
    <property type="entry name" value="C5-Methyltransferase"/>
</dbReference>
<gene>
    <name evidence="8" type="ORF">N825_35280</name>
</gene>
<dbReference type="Gene3D" id="3.90.120.10">
    <property type="entry name" value="DNA Methylase, subunit A, domain 2"/>
    <property type="match status" value="1"/>
</dbReference>
<evidence type="ECO:0000256" key="4">
    <source>
        <dbReference type="ARBA" id="ARBA00022691"/>
    </source>
</evidence>
<dbReference type="GO" id="GO:0003886">
    <property type="term" value="F:DNA (cytosine-5-)-methyltransferase activity"/>
    <property type="evidence" value="ECO:0007669"/>
    <property type="project" value="UniProtKB-EC"/>
</dbReference>
<dbReference type="PANTHER" id="PTHR10629:SF52">
    <property type="entry name" value="DNA (CYTOSINE-5)-METHYLTRANSFERASE 1"/>
    <property type="match status" value="1"/>
</dbReference>
<evidence type="ECO:0000256" key="6">
    <source>
        <dbReference type="ARBA" id="ARBA00047422"/>
    </source>
</evidence>
<dbReference type="PANTHER" id="PTHR10629">
    <property type="entry name" value="CYTOSINE-SPECIFIC METHYLTRANSFERASE"/>
    <property type="match status" value="1"/>
</dbReference>
<dbReference type="InterPro" id="IPR029063">
    <property type="entry name" value="SAM-dependent_MTases_sf"/>
</dbReference>
<dbReference type="InterPro" id="IPR001525">
    <property type="entry name" value="C5_MeTfrase"/>
</dbReference>
<keyword evidence="5" id="KW-0680">Restriction system</keyword>
<keyword evidence="3 7" id="KW-0808">Transferase</keyword>
<organism evidence="8 9">
    <name type="scientific">Skermanella stibiiresistens SB22</name>
    <dbReference type="NCBI Taxonomy" id="1385369"/>
    <lineage>
        <taxon>Bacteria</taxon>
        <taxon>Pseudomonadati</taxon>
        <taxon>Pseudomonadota</taxon>
        <taxon>Alphaproteobacteria</taxon>
        <taxon>Rhodospirillales</taxon>
        <taxon>Azospirillaceae</taxon>
        <taxon>Skermanella</taxon>
    </lineage>
</organism>
<name>W9H9L8_9PROT</name>
<proteinExistence type="inferred from homology"/>
<comment type="caution">
    <text evidence="8">The sequence shown here is derived from an EMBL/GenBank/DDBJ whole genome shotgun (WGS) entry which is preliminary data.</text>
</comment>
<dbReference type="PROSITE" id="PS51679">
    <property type="entry name" value="SAM_MT_C5"/>
    <property type="match status" value="1"/>
</dbReference>
<dbReference type="PATRIC" id="fig|1385369.3.peg.2417"/>
<protein>
    <recommendedName>
        <fullName evidence="1">DNA (cytosine-5-)-methyltransferase</fullName>
        <ecNumber evidence="1">2.1.1.37</ecNumber>
    </recommendedName>
</protein>
<keyword evidence="2 7" id="KW-0489">Methyltransferase</keyword>
<keyword evidence="4 7" id="KW-0949">S-adenosyl-L-methionine</keyword>
<dbReference type="InterPro" id="IPR018117">
    <property type="entry name" value="C5_DNA_meth_AS"/>
</dbReference>
<evidence type="ECO:0000313" key="9">
    <source>
        <dbReference type="Proteomes" id="UP000019486"/>
    </source>
</evidence>
<dbReference type="RefSeq" id="WP_037451421.1">
    <property type="nucleotide sequence ID" value="NZ_AVFL01000007.1"/>
</dbReference>
<sequence length="388" mass="41782">MRSVELFSGCGGLALGMARAGFHHVRMVEWNRDACATLALNKAEQVEHAGDWTVLQGDVRTVDWSDMGGDGGGAVDLVAGGPPCQPFSIGGKHGGDADARDMWPEAIRAVRDLKPAGFLFENVRGLVRPAFAGYLSLITARLGHPAIGPLEGESPADHLARLLALDDLAEYRVLVTKVNAADHGVAQKRHRVVVSGLHRDLDASVTPLAPTHSRLRLLWDQWVTGDYWERHGMARPAGGPISTTDRVTVQRLLALGEVPREAPWRTVRDALAGLGEPDGRNGHLFQPGARAYPGHTGSPLDEPAKALKAGDHGVPGGENMMVRDDGSVRYFTVREAARLQGFPDTWRFATSWSETMRQLGNAVPVELGEAVGHWMAGMLRAPTVLQAA</sequence>
<keyword evidence="9" id="KW-1185">Reference proteome</keyword>
<dbReference type="Gene3D" id="3.40.50.150">
    <property type="entry name" value="Vaccinia Virus protein VP39"/>
    <property type="match status" value="1"/>
</dbReference>
<dbReference type="REBASE" id="95629">
    <property type="entry name" value="M.SstSB22ORF35280P"/>
</dbReference>
<dbReference type="GO" id="GO:0044027">
    <property type="term" value="P:negative regulation of gene expression via chromosomal CpG island methylation"/>
    <property type="evidence" value="ECO:0007669"/>
    <property type="project" value="TreeGrafter"/>
</dbReference>
<dbReference type="EMBL" id="AVFL01000007">
    <property type="protein sequence ID" value="EWY40533.1"/>
    <property type="molecule type" value="Genomic_DNA"/>
</dbReference>